<evidence type="ECO:0000313" key="2">
    <source>
        <dbReference type="Proteomes" id="UP001221686"/>
    </source>
</evidence>
<proteinExistence type="predicted"/>
<protein>
    <recommendedName>
        <fullName evidence="3">DUF4384 domain-containing protein</fullName>
    </recommendedName>
</protein>
<accession>A0ABT5E7E1</accession>
<dbReference type="RefSeq" id="WP_272089246.1">
    <property type="nucleotide sequence ID" value="NZ_JAQNDL010000003.1"/>
</dbReference>
<gene>
    <name evidence="1" type="ORF">POL25_27780</name>
</gene>
<comment type="caution">
    <text evidence="1">The sequence shown here is derived from an EMBL/GenBank/DDBJ whole genome shotgun (WGS) entry which is preliminary data.</text>
</comment>
<evidence type="ECO:0000313" key="1">
    <source>
        <dbReference type="EMBL" id="MDC0720737.1"/>
    </source>
</evidence>
<name>A0ABT5E7E1_9BACT</name>
<organism evidence="1 2">
    <name type="scientific">Nannocystis bainbridge</name>
    <dbReference type="NCBI Taxonomy" id="2995303"/>
    <lineage>
        <taxon>Bacteria</taxon>
        <taxon>Pseudomonadati</taxon>
        <taxon>Myxococcota</taxon>
        <taxon>Polyangia</taxon>
        <taxon>Nannocystales</taxon>
        <taxon>Nannocystaceae</taxon>
        <taxon>Nannocystis</taxon>
    </lineage>
</organism>
<evidence type="ECO:0008006" key="3">
    <source>
        <dbReference type="Google" id="ProtNLM"/>
    </source>
</evidence>
<sequence length="344" mass="37143">MSLGACTKQGFLAAPKADSEVAEKIGGFSSDTHFLLEPTGDAEALLGRQVRVTTAGAWTIADERAPGCEVRVKESSSSYKKKYRVGLGDLTAFAGGYMDMLKLEARYGRSVEAEYEIQNVKTLTADTDGPCGEVIVKSVRVGSGFRKLVRSAEGAAKGRVGKGGIGVQGGREAATEALDSMEWGDPQAYAFSYDRAAQQKQFDFWVKMPEKFVDGERVHFEFSASETAYLIVIALEETAAGGVVYPSDSVPLPTIKGKASLVLPTPDEKAIAASLRDPNTPARETLVVYAFTHREDFDRFKPAAMDAGEGLAYADKLEKALAQVPISRWSRVTKSYEIVPKDGE</sequence>
<keyword evidence="2" id="KW-1185">Reference proteome</keyword>
<reference evidence="1 2" key="1">
    <citation type="submission" date="2022-11" db="EMBL/GenBank/DDBJ databases">
        <title>Minimal conservation of predation-associated metabolite biosynthetic gene clusters underscores biosynthetic potential of Myxococcota including descriptions for ten novel species: Archangium lansinium sp. nov., Myxococcus landrumus sp. nov., Nannocystis bai.</title>
        <authorList>
            <person name="Ahearne A."/>
            <person name="Stevens C."/>
            <person name="Dowd S."/>
        </authorList>
    </citation>
    <scope>NUCLEOTIDE SEQUENCE [LARGE SCALE GENOMIC DNA]</scope>
    <source>
        <strain evidence="1 2">BB15-2</strain>
    </source>
</reference>
<dbReference type="Proteomes" id="UP001221686">
    <property type="component" value="Unassembled WGS sequence"/>
</dbReference>
<dbReference type="EMBL" id="JAQNDL010000003">
    <property type="protein sequence ID" value="MDC0720737.1"/>
    <property type="molecule type" value="Genomic_DNA"/>
</dbReference>